<evidence type="ECO:0000313" key="1">
    <source>
        <dbReference type="EMBL" id="KAF2752193.1"/>
    </source>
</evidence>
<sequence length="119" mass="13802">MFTQLCCAGAVAQHYANQYLRQFIATFSMKRVCSAPTLLSLFSLSCWLMLSLGWKSERFPPIAGLLRRFSRAVLQFTALDLPLEWMPGQAPMPLYETLTRNQPHPLLSRYLRRTKRYQS</sequence>
<accession>A0A6A6VPS2</accession>
<organism evidence="1 2">
    <name type="scientific">Sporormia fimetaria CBS 119925</name>
    <dbReference type="NCBI Taxonomy" id="1340428"/>
    <lineage>
        <taxon>Eukaryota</taxon>
        <taxon>Fungi</taxon>
        <taxon>Dikarya</taxon>
        <taxon>Ascomycota</taxon>
        <taxon>Pezizomycotina</taxon>
        <taxon>Dothideomycetes</taxon>
        <taxon>Pleosporomycetidae</taxon>
        <taxon>Pleosporales</taxon>
        <taxon>Sporormiaceae</taxon>
        <taxon>Sporormia</taxon>
    </lineage>
</organism>
<protein>
    <submittedName>
        <fullName evidence="1">Uncharacterized protein</fullName>
    </submittedName>
</protein>
<gene>
    <name evidence="1" type="ORF">M011DRAFT_18299</name>
</gene>
<evidence type="ECO:0000313" key="2">
    <source>
        <dbReference type="Proteomes" id="UP000799440"/>
    </source>
</evidence>
<name>A0A6A6VPS2_9PLEO</name>
<dbReference type="EMBL" id="MU006561">
    <property type="protein sequence ID" value="KAF2752193.1"/>
    <property type="molecule type" value="Genomic_DNA"/>
</dbReference>
<dbReference type="Proteomes" id="UP000799440">
    <property type="component" value="Unassembled WGS sequence"/>
</dbReference>
<proteinExistence type="predicted"/>
<dbReference type="AlphaFoldDB" id="A0A6A6VPS2"/>
<keyword evidence="2" id="KW-1185">Reference proteome</keyword>
<reference evidence="1" key="1">
    <citation type="journal article" date="2020" name="Stud. Mycol.">
        <title>101 Dothideomycetes genomes: a test case for predicting lifestyles and emergence of pathogens.</title>
        <authorList>
            <person name="Haridas S."/>
            <person name="Albert R."/>
            <person name="Binder M."/>
            <person name="Bloem J."/>
            <person name="Labutti K."/>
            <person name="Salamov A."/>
            <person name="Andreopoulos B."/>
            <person name="Baker S."/>
            <person name="Barry K."/>
            <person name="Bills G."/>
            <person name="Bluhm B."/>
            <person name="Cannon C."/>
            <person name="Castanera R."/>
            <person name="Culley D."/>
            <person name="Daum C."/>
            <person name="Ezra D."/>
            <person name="Gonzalez J."/>
            <person name="Henrissat B."/>
            <person name="Kuo A."/>
            <person name="Liang C."/>
            <person name="Lipzen A."/>
            <person name="Lutzoni F."/>
            <person name="Magnuson J."/>
            <person name="Mondo S."/>
            <person name="Nolan M."/>
            <person name="Ohm R."/>
            <person name="Pangilinan J."/>
            <person name="Park H.-J."/>
            <person name="Ramirez L."/>
            <person name="Alfaro M."/>
            <person name="Sun H."/>
            <person name="Tritt A."/>
            <person name="Yoshinaga Y."/>
            <person name="Zwiers L.-H."/>
            <person name="Turgeon B."/>
            <person name="Goodwin S."/>
            <person name="Spatafora J."/>
            <person name="Crous P."/>
            <person name="Grigoriev I."/>
        </authorList>
    </citation>
    <scope>NUCLEOTIDE SEQUENCE</scope>
    <source>
        <strain evidence="1">CBS 119925</strain>
    </source>
</reference>